<dbReference type="PANTHER" id="PTHR46184">
    <property type="entry name" value="UNCONVENTIONAL MYOSIN-IXB-LIKE PROTEIN"/>
    <property type="match status" value="1"/>
</dbReference>
<feature type="domain" description="Myosin motor" evidence="29">
    <location>
        <begin position="156"/>
        <end position="1021"/>
    </location>
</feature>
<dbReference type="InterPro" id="IPR036023">
    <property type="entry name" value="MYSc_Myo9"/>
</dbReference>
<dbReference type="SMART" id="SM00109">
    <property type="entry name" value="C1"/>
    <property type="match status" value="1"/>
</dbReference>
<keyword evidence="17 24" id="KW-0518">Myosin</keyword>
<keyword evidence="13 24" id="KW-0067">ATP-binding</keyword>
<feature type="region of interest" description="Disordered" evidence="25">
    <location>
        <begin position="1409"/>
        <end position="1450"/>
    </location>
</feature>
<evidence type="ECO:0000256" key="12">
    <source>
        <dbReference type="ARBA" id="ARBA00022833"/>
    </source>
</evidence>
<dbReference type="GO" id="GO:0016459">
    <property type="term" value="C:myosin complex"/>
    <property type="evidence" value="ECO:0007669"/>
    <property type="project" value="UniProtKB-KW"/>
</dbReference>
<dbReference type="PROSITE" id="PS50096">
    <property type="entry name" value="IQ"/>
    <property type="match status" value="3"/>
</dbReference>
<comment type="similarity">
    <text evidence="4 24">Belongs to the TRAFAC class myosin-kinesin ATPase superfamily. Myosin family.</text>
</comment>
<dbReference type="GO" id="GO:0044295">
    <property type="term" value="C:axonal growth cone"/>
    <property type="evidence" value="ECO:0007669"/>
    <property type="project" value="TreeGrafter"/>
</dbReference>
<keyword evidence="12" id="KW-0862">Zinc</keyword>
<evidence type="ECO:0000256" key="17">
    <source>
        <dbReference type="ARBA" id="ARBA00023123"/>
    </source>
</evidence>
<dbReference type="GO" id="GO:0008270">
    <property type="term" value="F:zinc ion binding"/>
    <property type="evidence" value="ECO:0007669"/>
    <property type="project" value="UniProtKB-KW"/>
</dbReference>
<keyword evidence="14" id="KW-1133">Transmembrane helix</keyword>
<keyword evidence="21" id="KW-0966">Cell projection</keyword>
<dbReference type="FunFam" id="1.20.58.530:FF:000005">
    <property type="entry name" value="unconventional myosin-IXa isoform X1"/>
    <property type="match status" value="1"/>
</dbReference>
<reference evidence="30" key="2">
    <citation type="submission" date="2025-08" db="UniProtKB">
        <authorList>
            <consortium name="Ensembl"/>
        </authorList>
    </citation>
    <scope>IDENTIFICATION</scope>
</reference>
<dbReference type="SUPFAM" id="SSF52540">
    <property type="entry name" value="P-loop containing nucleoside triphosphate hydrolases"/>
    <property type="match status" value="1"/>
</dbReference>
<dbReference type="Gene3D" id="3.40.850.10">
    <property type="entry name" value="Kinesin motor domain"/>
    <property type="match status" value="2"/>
</dbReference>
<name>A0A8K9WYF9_ONCMY</name>
<keyword evidence="11" id="KW-0863">Zinc-finger</keyword>
<keyword evidence="8" id="KW-0479">Metal-binding</keyword>
<evidence type="ECO:0000259" key="28">
    <source>
        <dbReference type="PROSITE" id="PS50238"/>
    </source>
</evidence>
<evidence type="ECO:0000256" key="2">
    <source>
        <dbReference type="ARBA" id="ARBA00004496"/>
    </source>
</evidence>
<evidence type="ECO:0000256" key="3">
    <source>
        <dbReference type="ARBA" id="ARBA00004624"/>
    </source>
</evidence>
<reference evidence="30" key="3">
    <citation type="submission" date="2025-09" db="UniProtKB">
        <authorList>
            <consortium name="Ensembl"/>
        </authorList>
    </citation>
    <scope>IDENTIFICATION</scope>
</reference>
<dbReference type="Gene3D" id="1.20.5.190">
    <property type="match status" value="3"/>
</dbReference>
<dbReference type="Pfam" id="PF00612">
    <property type="entry name" value="IQ"/>
    <property type="match status" value="3"/>
</dbReference>
<evidence type="ECO:0000256" key="15">
    <source>
        <dbReference type="ARBA" id="ARBA00023018"/>
    </source>
</evidence>
<dbReference type="InterPro" id="IPR000198">
    <property type="entry name" value="RhoGAP_dom"/>
</dbReference>
<dbReference type="InterPro" id="IPR029071">
    <property type="entry name" value="Ubiquitin-like_domsf"/>
</dbReference>
<dbReference type="Pfam" id="PF00063">
    <property type="entry name" value="Myosin_head"/>
    <property type="match status" value="2"/>
</dbReference>
<keyword evidence="18" id="KW-0472">Membrane</keyword>
<comment type="function">
    <text evidence="23">Myosins are actin-based motor molecules with ATPase activity. Unconventional myosins serve in intracellular movements. Regulates Rho by stimulating it's GTPase activity in neurons. Required for the regulation of neurite branching and motor neuron axon guidance.</text>
</comment>
<dbReference type="Gene3D" id="3.10.20.90">
    <property type="entry name" value="Phosphatidylinositol 3-kinase Catalytic Subunit, Chain A, domain 1"/>
    <property type="match status" value="1"/>
</dbReference>
<keyword evidence="15" id="KW-0770">Synapse</keyword>
<evidence type="ECO:0000259" key="29">
    <source>
        <dbReference type="PROSITE" id="PS51456"/>
    </source>
</evidence>
<dbReference type="GO" id="GO:0005524">
    <property type="term" value="F:ATP binding"/>
    <property type="evidence" value="ECO:0007669"/>
    <property type="project" value="UniProtKB-UniRule"/>
</dbReference>
<dbReference type="GO" id="GO:0005884">
    <property type="term" value="C:actin filament"/>
    <property type="evidence" value="ECO:0007669"/>
    <property type="project" value="TreeGrafter"/>
</dbReference>
<dbReference type="SMART" id="SM00324">
    <property type="entry name" value="RhoGAP"/>
    <property type="match status" value="1"/>
</dbReference>
<keyword evidence="6" id="KW-0963">Cytoplasm</keyword>
<dbReference type="InterPro" id="IPR002219">
    <property type="entry name" value="PKC_DAG/PE"/>
</dbReference>
<feature type="compositionally biased region" description="Polar residues" evidence="25">
    <location>
        <begin position="1493"/>
        <end position="1504"/>
    </location>
</feature>
<dbReference type="FunFam" id="1.20.120.720:FF:000003">
    <property type="entry name" value="Putative unconventional myosin-IXa"/>
    <property type="match status" value="1"/>
</dbReference>
<evidence type="ECO:0000256" key="20">
    <source>
        <dbReference type="ARBA" id="ARBA00023203"/>
    </source>
</evidence>
<evidence type="ECO:0000256" key="1">
    <source>
        <dbReference type="ARBA" id="ARBA00004167"/>
    </source>
</evidence>
<evidence type="ECO:0000259" key="27">
    <source>
        <dbReference type="PROSITE" id="PS50200"/>
    </source>
</evidence>
<dbReference type="GO" id="GO:0005096">
    <property type="term" value="F:GTPase activator activity"/>
    <property type="evidence" value="ECO:0007669"/>
    <property type="project" value="UniProtKB-KW"/>
</dbReference>
<feature type="domain" description="Rho-GAP" evidence="28">
    <location>
        <begin position="1848"/>
        <end position="2036"/>
    </location>
</feature>
<feature type="region of interest" description="Disordered" evidence="25">
    <location>
        <begin position="1313"/>
        <end position="1349"/>
    </location>
</feature>
<organism evidence="30 31">
    <name type="scientific">Oncorhynchus mykiss</name>
    <name type="common">Rainbow trout</name>
    <name type="synonym">Salmo gairdneri</name>
    <dbReference type="NCBI Taxonomy" id="8022"/>
    <lineage>
        <taxon>Eukaryota</taxon>
        <taxon>Metazoa</taxon>
        <taxon>Chordata</taxon>
        <taxon>Craniata</taxon>
        <taxon>Vertebrata</taxon>
        <taxon>Euteleostomi</taxon>
        <taxon>Actinopterygii</taxon>
        <taxon>Neopterygii</taxon>
        <taxon>Teleostei</taxon>
        <taxon>Protacanthopterygii</taxon>
        <taxon>Salmoniformes</taxon>
        <taxon>Salmonidae</taxon>
        <taxon>Salmoninae</taxon>
        <taxon>Oncorhynchus</taxon>
    </lineage>
</organism>
<dbReference type="GO" id="GO:0000146">
    <property type="term" value="F:microfilament motor activity"/>
    <property type="evidence" value="ECO:0007669"/>
    <property type="project" value="InterPro"/>
</dbReference>
<feature type="region of interest" description="Disordered" evidence="25">
    <location>
        <begin position="2145"/>
        <end position="2287"/>
    </location>
</feature>
<dbReference type="Gene3D" id="1.10.10.820">
    <property type="match status" value="1"/>
</dbReference>
<dbReference type="FunFam" id="1.10.555.10:FF:000009">
    <property type="entry name" value="unconventional myosin-IXa isoform X1"/>
    <property type="match status" value="1"/>
</dbReference>
<evidence type="ECO:0000256" key="4">
    <source>
        <dbReference type="ARBA" id="ARBA00008314"/>
    </source>
</evidence>
<evidence type="ECO:0000313" key="31">
    <source>
        <dbReference type="Proteomes" id="UP000694395"/>
    </source>
</evidence>
<feature type="region of interest" description="Disordered" evidence="25">
    <location>
        <begin position="1251"/>
        <end position="1295"/>
    </location>
</feature>
<dbReference type="FunFam" id="3.40.850.10:FF:000008">
    <property type="entry name" value="Putative unconventional myosin-IXa"/>
    <property type="match status" value="1"/>
</dbReference>
<dbReference type="Pfam" id="PF00620">
    <property type="entry name" value="RhoGAP"/>
    <property type="match status" value="1"/>
</dbReference>
<dbReference type="InterPro" id="IPR000048">
    <property type="entry name" value="IQ_motif_EF-hand-BS"/>
</dbReference>
<dbReference type="Pfam" id="PF00788">
    <property type="entry name" value="RA"/>
    <property type="match status" value="1"/>
</dbReference>
<evidence type="ECO:0000256" key="14">
    <source>
        <dbReference type="ARBA" id="ARBA00022989"/>
    </source>
</evidence>
<feature type="region of interest" description="Disordered" evidence="25">
    <location>
        <begin position="1212"/>
        <end position="1235"/>
    </location>
</feature>
<dbReference type="PRINTS" id="PR00193">
    <property type="entry name" value="MYOSINHEAVY"/>
</dbReference>
<dbReference type="PROSITE" id="PS00479">
    <property type="entry name" value="ZF_DAG_PE_1"/>
    <property type="match status" value="1"/>
</dbReference>
<dbReference type="Gene3D" id="3.30.60.20">
    <property type="match status" value="1"/>
</dbReference>
<dbReference type="Gene3D" id="6.20.240.20">
    <property type="match status" value="1"/>
</dbReference>
<dbReference type="InterPro" id="IPR046987">
    <property type="entry name" value="Myo9"/>
</dbReference>
<dbReference type="CDD" id="cd01385">
    <property type="entry name" value="MYSc_Myo9"/>
    <property type="match status" value="1"/>
</dbReference>
<reference evidence="30" key="1">
    <citation type="submission" date="2020-07" db="EMBL/GenBank/DDBJ databases">
        <title>A long reads based de novo assembly of the rainbow trout Arlee double haploid line genome.</title>
        <authorList>
            <person name="Gao G."/>
            <person name="Palti Y."/>
        </authorList>
    </citation>
    <scope>NUCLEOTIDE SEQUENCE [LARGE SCALE GENOMIC DNA]</scope>
</reference>
<dbReference type="GO" id="GO:0035556">
    <property type="term" value="P:intracellular signal transduction"/>
    <property type="evidence" value="ECO:0007669"/>
    <property type="project" value="InterPro"/>
</dbReference>
<accession>A0A8K9WYF9</accession>
<dbReference type="Pfam" id="PF00130">
    <property type="entry name" value="C1_1"/>
    <property type="match status" value="1"/>
</dbReference>
<keyword evidence="20 24" id="KW-0009">Actin-binding</keyword>
<evidence type="ECO:0000256" key="23">
    <source>
        <dbReference type="ARBA" id="ARBA00045589"/>
    </source>
</evidence>
<dbReference type="SUPFAM" id="SSF57889">
    <property type="entry name" value="Cysteine-rich domain"/>
    <property type="match status" value="1"/>
</dbReference>
<feature type="compositionally biased region" description="Polar residues" evidence="25">
    <location>
        <begin position="1412"/>
        <end position="1421"/>
    </location>
</feature>
<keyword evidence="16" id="KW-0175">Coiled coil</keyword>
<dbReference type="PROSITE" id="PS50238">
    <property type="entry name" value="RHOGAP"/>
    <property type="match status" value="1"/>
</dbReference>
<dbReference type="GeneTree" id="ENSGT00940000154905"/>
<dbReference type="Gene3D" id="1.20.120.720">
    <property type="entry name" value="Myosin VI head, motor domain, U50 subdomain"/>
    <property type="match status" value="1"/>
</dbReference>
<evidence type="ECO:0000256" key="25">
    <source>
        <dbReference type="SAM" id="MobiDB-lite"/>
    </source>
</evidence>
<dbReference type="FunFam" id="1.20.58.530:FF:000009">
    <property type="entry name" value="unconventional myosin-IXb isoform X1"/>
    <property type="match status" value="1"/>
</dbReference>
<dbReference type="CDD" id="cd20883">
    <property type="entry name" value="C1_Myosin-IXa"/>
    <property type="match status" value="1"/>
</dbReference>
<dbReference type="SMART" id="SM00015">
    <property type="entry name" value="IQ"/>
    <property type="match status" value="5"/>
</dbReference>
<keyword evidence="7" id="KW-0812">Transmembrane</keyword>
<dbReference type="SUPFAM" id="SSF48350">
    <property type="entry name" value="GTPase activation domain, GAP"/>
    <property type="match status" value="1"/>
</dbReference>
<feature type="region of interest" description="Disordered" evidence="25">
    <location>
        <begin position="1166"/>
        <end position="1194"/>
    </location>
</feature>
<evidence type="ECO:0000313" key="30">
    <source>
        <dbReference type="Ensembl" id="ENSOMYP00000125370.1"/>
    </source>
</evidence>
<keyword evidence="10 24" id="KW-0547">Nucleotide-binding</keyword>
<dbReference type="FunFam" id="1.10.10.820:FF:000003">
    <property type="entry name" value="unconventional myosin-IXa isoform X1"/>
    <property type="match status" value="1"/>
</dbReference>
<dbReference type="CDD" id="cd23767">
    <property type="entry name" value="IQCD"/>
    <property type="match status" value="1"/>
</dbReference>
<feature type="compositionally biased region" description="Low complexity" evidence="25">
    <location>
        <begin position="2199"/>
        <end position="2227"/>
    </location>
</feature>
<feature type="compositionally biased region" description="Basic and acidic residues" evidence="25">
    <location>
        <begin position="1212"/>
        <end position="1221"/>
    </location>
</feature>
<dbReference type="InterPro" id="IPR000159">
    <property type="entry name" value="RA_dom"/>
</dbReference>
<dbReference type="PROSITE" id="PS51456">
    <property type="entry name" value="MYOSIN_MOTOR"/>
    <property type="match status" value="1"/>
</dbReference>
<evidence type="ECO:0000256" key="18">
    <source>
        <dbReference type="ARBA" id="ARBA00023136"/>
    </source>
</evidence>
<dbReference type="GO" id="GO:0005737">
    <property type="term" value="C:cytoplasm"/>
    <property type="evidence" value="ECO:0007669"/>
    <property type="project" value="UniProtKB-SubCell"/>
</dbReference>
<dbReference type="Gene3D" id="1.10.555.10">
    <property type="entry name" value="Rho GTPase activation protein"/>
    <property type="match status" value="1"/>
</dbReference>
<keyword evidence="19 24" id="KW-0505">Motor protein</keyword>
<comment type="subcellular location">
    <subcellularLocation>
        <location evidence="3">Cell projection</location>
        <location evidence="3">Growth cone</location>
    </subcellularLocation>
    <subcellularLocation>
        <location evidence="2">Cytoplasm</location>
    </subcellularLocation>
    <subcellularLocation>
        <location evidence="1">Membrane</location>
        <topology evidence="1">Single-pass membrane protein</topology>
    </subcellularLocation>
    <subcellularLocation>
        <location evidence="22">Synapse</location>
    </subcellularLocation>
</comment>
<protein>
    <submittedName>
        <fullName evidence="30">Myosin IXA</fullName>
    </submittedName>
</protein>
<feature type="domain" description="Phorbol-ester/DAG-type" evidence="26">
    <location>
        <begin position="1784"/>
        <end position="1833"/>
    </location>
</feature>
<evidence type="ECO:0000256" key="10">
    <source>
        <dbReference type="ARBA" id="ARBA00022741"/>
    </source>
</evidence>
<dbReference type="Proteomes" id="UP000694395">
    <property type="component" value="Chromosome 6"/>
</dbReference>
<feature type="compositionally biased region" description="Basic residues" evidence="25">
    <location>
        <begin position="1480"/>
        <end position="1489"/>
    </location>
</feature>
<dbReference type="PROSITE" id="PS50081">
    <property type="entry name" value="ZF_DAG_PE_2"/>
    <property type="match status" value="1"/>
</dbReference>
<sequence>VLSCHLQPSLSLRGRYEDSEFTLRIYPGSLAEGTIYCPVSARKSTTAAEAIERCLERLRLDRDRCYVLAEVKEFGGEEWILNPSDCPVQRMMLWPRGALEQRSGSGGGEDYRFLLRQKNLDGSIHYGGSLQMWLRVTEERRRMTERGLLPQEEVRGDHADLCCLPELNERSLLDNLRSRFRQERIYTYVGSILIVINPFQFLPIYNPKYVKMYDNHALGDLEPHIYAVADVAYHAMLQRRRNQCIVISGESGSGKTQSTNFLIHHLTALSQKGFASGVEQIILGAGPVLEAFGNAKTAHNNNSSRFGKFIQVNYQESGTVRGAYVEKYLLEKSRLVYQEHNERNYHVFYYLLAGASEEERSTFHLKKPEEYHYLNQMTKKVLRLHWENYYESEADCFTVEGEDLKHDFERLQLAMEMVGFLPATRKQIFSLLSAILHLGNIRYKKKTYRDDSIDICNPEVLPTVSELLEVKEEMLFEALTTRKTMTVGERLIVPYKLAEAGTVRDSMAKSLYSALFDWIVFRINHALLNNRDLEESAKIFSIGVLDIFGFEDYENNSFEQFCINFANERLQHYFNQHIFKLEQEEYRAEGISWHNIDYIDNTGCINLISKKPTALLHLLDEESNFPQASNQTLLDKFKRQHEGNGYIEFPAVMEPAFIIRHYAGKVKYGVKDFREKNTDHMRPDIVALLKSSKNAFICGLMGIDPPATFRWAVLRAFFRAMVAFRESGKRHVHRKTGHDAAAPCAVLCSVDSFSFLHHPVHQRSLEILQRCKEEKYSKTSLRTPLSDLQGSNTLNEKSPRDGVGWNGRGGRQSRLSSSGSNTEEDGGIFVNSTSSKLLERAHGILMRNKNYKSKPSLPKHLLDVKSLKYLSNLTLHDRITKSLLHLHKKKKPPSISAQFQASLNKLMETLGQSEPYFVKCIRSNAEKLPLRFNEGLVLRQLRYTGMLETVRIRQSGYSIKYTFQDFIRHFHVLLPEGTSATQEGIGQYLGQVDLAPDGYQVGKTMVFLREVERQRLQALLHREVLNRIVTLQRRFRALLERKHFTRMRLAATTIQKWWRAYQSKQEDDYDPSIQEGAALCIQTAWRGYKERWRFGLWREAALLLQREWRALLKRREREGAALAIQTAWRCHMAREAFLRLRGTMTLLQAVGKGYLARQRLREKEQRLRERESQQQQQQLLQNGQTRLSPEEDDLPVRIMGLDLSTWEDRSYKETRTLDEPCQRTTRAKRESRRMRELEQAKFSLELLKVRATGSGGASSPSEERRWSAELAPTTTPPRRSPQGPGTPDSQSSKGSFELLSMDDEILRESAPLADEEELGSPLSSEVQLEQAPEVSLVSKEPPRASNYLPTFYADTTSTTIVTKQLKSIKQRRELSRRPVVVVISMQKETPLDQEELGGAVVRLPRVEVRDGSAQTGESPSSPRLPVPAPRKLQERETSGHPRPCLVSTGPKEESSVHWLVCECVSTVVISFLVNQVSRAGHRKKARMARTRSDFLTRTPTSSLGGESEEDEYDGKPPLSSPPPYSPTIPKQDSFECFSDSEMVKKIDPYLNLGLHPNSTNRSSHWDGVRLTMLLLCLSLHSSLPAGQDYMSPPRSPDLTLERGAKEFKENKEPSPKVKRRRSVKISSVALEPAQWGNDALQILTCTNDYRSMNDFLMKKIGDLVAEDGGKKDTMVDVVFKKALKEFRLNIFNSYSTALAMDDGKSIRYKDLYALFEQILEKTMRLEQRDWSESPVKVWVNTFKIFLDEFMTEYKPMDSTISKVPKTERKKRRKKDADIVEEHNGHIFKATQYSIPTYCEYCSSLIWMMDRACVCKLCRYACHRKCCLKLTTKCSKKYDPELSSRQFGVEVSRLTNEERTVPLVVEKLINYIEMHGLYTEGIYRKSGSTNKIKELKQGLDTDVNNMNLDDYNIHVIASVFKQWLRDLPNPLMTFELYEEFLRAMCLQDKKEVIRGVYSIIDQLSRTHLNTLERLFFHLVRIAGQEDTNRMSANAIAIVFAPCILRCPDTIDPLQSVQDIGKTTACVELIIGEQMNKYCARLKDINSLEFAENKAKCRLTLIRRSMGHVRRFSYHTPSPPVSPRLPSVTGAVVQESGGEEVGAGQEPEVSEHQQLAMQQEERVLTEQIESLQKEKEELTFEMLTLEQRASDDETLESEASIGTADSSENLNVDSEGATSDFSGMSEGKSHRRRNLRRQPDSQDSVDSCSTISSLSSSSHFHPSSSSSGAFEERSQFTSRGTFNPEKGKQKLKGSKNSPLRHSHDSGGRSRDPPDLPQQRVLYGSNEFMV</sequence>
<dbReference type="GO" id="GO:0051015">
    <property type="term" value="F:actin filament binding"/>
    <property type="evidence" value="ECO:0007669"/>
    <property type="project" value="TreeGrafter"/>
</dbReference>
<evidence type="ECO:0000256" key="13">
    <source>
        <dbReference type="ARBA" id="ARBA00022840"/>
    </source>
</evidence>
<evidence type="ECO:0000256" key="21">
    <source>
        <dbReference type="ARBA" id="ARBA00023273"/>
    </source>
</evidence>
<feature type="region of interest" description="Disordered" evidence="25">
    <location>
        <begin position="782"/>
        <end position="828"/>
    </location>
</feature>
<dbReference type="InterPro" id="IPR036961">
    <property type="entry name" value="Kinesin_motor_dom_sf"/>
</dbReference>
<feature type="binding site" evidence="24">
    <location>
        <begin position="249"/>
        <end position="256"/>
    </location>
    <ligand>
        <name>ATP</name>
        <dbReference type="ChEBI" id="CHEBI:30616"/>
    </ligand>
</feature>
<dbReference type="SMART" id="SM00314">
    <property type="entry name" value="RA"/>
    <property type="match status" value="1"/>
</dbReference>
<keyword evidence="31" id="KW-1185">Reference proteome</keyword>
<dbReference type="GO" id="GO:0045202">
    <property type="term" value="C:synapse"/>
    <property type="evidence" value="ECO:0007669"/>
    <property type="project" value="UniProtKB-SubCell"/>
</dbReference>
<feature type="region of interest" description="Disordered" evidence="25">
    <location>
        <begin position="1480"/>
        <end position="1531"/>
    </location>
</feature>
<feature type="compositionally biased region" description="Polar residues" evidence="25">
    <location>
        <begin position="782"/>
        <end position="796"/>
    </location>
</feature>
<evidence type="ECO:0000256" key="16">
    <source>
        <dbReference type="ARBA" id="ARBA00023054"/>
    </source>
</evidence>
<evidence type="ECO:0000256" key="8">
    <source>
        <dbReference type="ARBA" id="ARBA00022723"/>
    </source>
</evidence>
<feature type="domain" description="Ras-associating" evidence="27">
    <location>
        <begin position="19"/>
        <end position="120"/>
    </location>
</feature>
<feature type="compositionally biased region" description="Polar residues" evidence="25">
    <location>
        <begin position="2161"/>
        <end position="2180"/>
    </location>
</feature>
<keyword evidence="9" id="KW-0677">Repeat</keyword>
<dbReference type="InterPro" id="IPR046349">
    <property type="entry name" value="C1-like_sf"/>
</dbReference>
<dbReference type="InterPro" id="IPR027417">
    <property type="entry name" value="P-loop_NTPase"/>
</dbReference>
<feature type="region of interest" description="Actin-binding" evidence="24">
    <location>
        <begin position="903"/>
        <end position="925"/>
    </location>
</feature>
<evidence type="ECO:0000256" key="24">
    <source>
        <dbReference type="PROSITE-ProRule" id="PRU00782"/>
    </source>
</evidence>
<dbReference type="PANTHER" id="PTHR46184:SF3">
    <property type="entry name" value="UNCONVENTIONAL MYOSIN-IXA"/>
    <property type="match status" value="1"/>
</dbReference>
<proteinExistence type="inferred from homology"/>
<evidence type="ECO:0000256" key="22">
    <source>
        <dbReference type="ARBA" id="ARBA00034103"/>
    </source>
</evidence>
<evidence type="ECO:0000256" key="11">
    <source>
        <dbReference type="ARBA" id="ARBA00022771"/>
    </source>
</evidence>
<dbReference type="GO" id="GO:0016020">
    <property type="term" value="C:membrane"/>
    <property type="evidence" value="ECO:0007669"/>
    <property type="project" value="UniProtKB-SubCell"/>
</dbReference>
<evidence type="ECO:0000256" key="6">
    <source>
        <dbReference type="ARBA" id="ARBA00022490"/>
    </source>
</evidence>
<dbReference type="FunFam" id="3.40.850.10:FF:000013">
    <property type="entry name" value="unconventional myosin-IXa isoform X1"/>
    <property type="match status" value="1"/>
</dbReference>
<keyword evidence="5" id="KW-0343">GTPase activation</keyword>
<dbReference type="PROSITE" id="PS50200">
    <property type="entry name" value="RA"/>
    <property type="match status" value="1"/>
</dbReference>
<dbReference type="SMART" id="SM00242">
    <property type="entry name" value="MYSc"/>
    <property type="match status" value="1"/>
</dbReference>
<evidence type="ECO:0000256" key="5">
    <source>
        <dbReference type="ARBA" id="ARBA00022468"/>
    </source>
</evidence>
<evidence type="ECO:0000256" key="9">
    <source>
        <dbReference type="ARBA" id="ARBA00022737"/>
    </source>
</evidence>
<dbReference type="InterPro" id="IPR008936">
    <property type="entry name" value="Rho_GTPase_activation_prot"/>
</dbReference>
<dbReference type="GO" id="GO:0045198">
    <property type="term" value="P:establishment of epithelial cell apical/basal polarity"/>
    <property type="evidence" value="ECO:0007669"/>
    <property type="project" value="TreeGrafter"/>
</dbReference>
<dbReference type="InterPro" id="IPR001609">
    <property type="entry name" value="Myosin_head_motor_dom-like"/>
</dbReference>
<dbReference type="Gene3D" id="1.20.58.530">
    <property type="match status" value="2"/>
</dbReference>
<evidence type="ECO:0000256" key="19">
    <source>
        <dbReference type="ARBA" id="ARBA00023175"/>
    </source>
</evidence>
<evidence type="ECO:0000256" key="7">
    <source>
        <dbReference type="ARBA" id="ARBA00022692"/>
    </source>
</evidence>
<evidence type="ECO:0000259" key="26">
    <source>
        <dbReference type="PROSITE" id="PS50081"/>
    </source>
</evidence>
<feature type="compositionally biased region" description="Basic and acidic residues" evidence="25">
    <location>
        <begin position="2259"/>
        <end position="2271"/>
    </location>
</feature>
<dbReference type="Ensembl" id="ENSOMYT00000142055.1">
    <property type="protein sequence ID" value="ENSOMYP00000125370.1"/>
    <property type="gene ID" value="ENSOMYG00000068398.1"/>
</dbReference>
<dbReference type="SUPFAM" id="SSF54236">
    <property type="entry name" value="Ubiquitin-like"/>
    <property type="match status" value="1"/>
</dbReference>
<dbReference type="FunFam" id="3.30.60.20:FF:000020">
    <property type="entry name" value="Putative unconventional myosin-IXa"/>
    <property type="match status" value="1"/>
</dbReference>